<dbReference type="InterPro" id="IPR000674">
    <property type="entry name" value="Ald_Oxase/Xan_DH_a/b"/>
</dbReference>
<dbReference type="InterPro" id="IPR008274">
    <property type="entry name" value="AldOxase/xan_DH_MoCoBD1"/>
</dbReference>
<proteinExistence type="predicted"/>
<dbReference type="Gene3D" id="3.90.1170.50">
    <property type="entry name" value="Aldehyde oxidase/xanthine dehydrogenase, a/b hammerhead"/>
    <property type="match status" value="2"/>
</dbReference>
<feature type="region of interest" description="Disordered" evidence="1">
    <location>
        <begin position="45"/>
        <end position="71"/>
    </location>
</feature>
<dbReference type="AlphaFoldDB" id="A0A6J4UY16"/>
<sequence>MTVDDQFPSTVPHDRQVSRRRLLQTAGVAAGLTVAWSSREALGQDAVSSPEAGATPEATPVSPPSPFSSEVDSYLRINPDGTVTLMTGKVEFGQGIRTGFAQLIAEELSIPFESVLVILGQTDQTPFDLGTFGSLSMRLTGPRIRQSGAAMRVWLSELGAAQLGQDISAVSLSGGAVVVTDDPTQMVSFADLAAGQATMRELDPEIAFKDPATYTVIGQSIPRPDVIEKVDGSLKYGIDGTIEGMVWGKIVRPPSFGATLTSIDFTEAEVAPGVVGVFHDGNFAGLAAERYEQAEAAIMMVQATWEELPATTTSENIHQVLLDTADEGVRLDETNVEPASDFDILAGITEPIELTFRGPFVSHTPIEPRNSLVQITPERVDVMTSTQDPFGVRRSVAEVLGREPETVVVTPMATGGAFGAKIVAMADVEAARLAQAFGRPVKVLWRRDEELAHGQYRPATLVSITTGLDGQGGIGGWLYNLYSASYFPENVERSEDTQNGAASDWSANIHEIYEIPNAQTFWFHSASTLPPYFWRVNGATMNTFAREVTLDVLAEMEGVDPVAFRRNLLGGNPRMMAVMDAALAKAGWTPGVGSTGTGYGIALGFDANSYVAEVARVEIDQNTGEVFVRHVDVAIDCGLVINPEAVKHQVEGSVVLGVSSALREIIKFEGGRVTNPSFAEYAPITMRESPTVDTVFVEDKSQPMSGVGEPAVAPVAGAIANAIYDLVGIRLYDLPFTADRVLAELQKQTGAATPVAVAAD</sequence>
<dbReference type="InterPro" id="IPR037165">
    <property type="entry name" value="AldOxase/xan_DH_Mopterin-bd_sf"/>
</dbReference>
<gene>
    <name evidence="3" type="ORF">AVDCRST_MAG33-1786</name>
</gene>
<dbReference type="Pfam" id="PF20256">
    <property type="entry name" value="MoCoBD_2"/>
    <property type="match status" value="2"/>
</dbReference>
<dbReference type="PIRSF" id="PIRSF036389">
    <property type="entry name" value="IOR_B"/>
    <property type="match status" value="1"/>
</dbReference>
<dbReference type="PANTHER" id="PTHR47495:SF1">
    <property type="entry name" value="BLL3820 PROTEIN"/>
    <property type="match status" value="1"/>
</dbReference>
<protein>
    <submittedName>
        <fullName evidence="3">Isoquinoline 1-oxidoreductase beta subunit</fullName>
        <ecNumber evidence="3">1.3.99.16</ecNumber>
    </submittedName>
</protein>
<dbReference type="InterPro" id="IPR006311">
    <property type="entry name" value="TAT_signal"/>
</dbReference>
<dbReference type="EC" id="1.3.99.16" evidence="3"/>
<dbReference type="Pfam" id="PF02738">
    <property type="entry name" value="MoCoBD_1"/>
    <property type="match status" value="1"/>
</dbReference>
<organism evidence="3">
    <name type="scientific">uncultured Thermomicrobiales bacterium</name>
    <dbReference type="NCBI Taxonomy" id="1645740"/>
    <lineage>
        <taxon>Bacteria</taxon>
        <taxon>Pseudomonadati</taxon>
        <taxon>Thermomicrobiota</taxon>
        <taxon>Thermomicrobia</taxon>
        <taxon>Thermomicrobiales</taxon>
        <taxon>environmental samples</taxon>
    </lineage>
</organism>
<keyword evidence="3" id="KW-0560">Oxidoreductase</keyword>
<dbReference type="SUPFAM" id="SSF56003">
    <property type="entry name" value="Molybdenum cofactor-binding domain"/>
    <property type="match status" value="2"/>
</dbReference>
<evidence type="ECO:0000313" key="3">
    <source>
        <dbReference type="EMBL" id="CAA9562500.1"/>
    </source>
</evidence>
<dbReference type="PROSITE" id="PS51318">
    <property type="entry name" value="TAT"/>
    <property type="match status" value="1"/>
</dbReference>
<dbReference type="InterPro" id="IPR052516">
    <property type="entry name" value="N-heterocyclic_Hydroxylase"/>
</dbReference>
<feature type="domain" description="Aldehyde oxidase/xanthine dehydrogenase a/b hammerhead" evidence="2">
    <location>
        <begin position="231"/>
        <end position="309"/>
    </location>
</feature>
<evidence type="ECO:0000259" key="2">
    <source>
        <dbReference type="SMART" id="SM01008"/>
    </source>
</evidence>
<dbReference type="InterPro" id="IPR046867">
    <property type="entry name" value="AldOxase/xan_DH_MoCoBD2"/>
</dbReference>
<accession>A0A6J4UY16</accession>
<dbReference type="InterPro" id="IPR012368">
    <property type="entry name" value="OxRdtase_Mopterin-bd_su_IorB"/>
</dbReference>
<dbReference type="GO" id="GO:0047121">
    <property type="term" value="F:isoquinoline 1-oxidoreductase activity"/>
    <property type="evidence" value="ECO:0007669"/>
    <property type="project" value="UniProtKB-EC"/>
</dbReference>
<dbReference type="PANTHER" id="PTHR47495">
    <property type="entry name" value="ALDEHYDE DEHYDROGENASE"/>
    <property type="match status" value="1"/>
</dbReference>
<dbReference type="EMBL" id="CADCWK010000187">
    <property type="protein sequence ID" value="CAA9562500.1"/>
    <property type="molecule type" value="Genomic_DNA"/>
</dbReference>
<name>A0A6J4UY16_9BACT</name>
<reference evidence="3" key="1">
    <citation type="submission" date="2020-02" db="EMBL/GenBank/DDBJ databases">
        <authorList>
            <person name="Meier V. D."/>
        </authorList>
    </citation>
    <scope>NUCLEOTIDE SEQUENCE</scope>
    <source>
        <strain evidence="3">AVDCRST_MAG33</strain>
    </source>
</reference>
<evidence type="ECO:0000256" key="1">
    <source>
        <dbReference type="SAM" id="MobiDB-lite"/>
    </source>
</evidence>
<dbReference type="SMART" id="SM01008">
    <property type="entry name" value="Ald_Xan_dh_C"/>
    <property type="match status" value="1"/>
</dbReference>
<dbReference type="Gene3D" id="3.30.365.10">
    <property type="entry name" value="Aldehyde oxidase/xanthine dehydrogenase, molybdopterin binding domain"/>
    <property type="match status" value="4"/>
</dbReference>